<dbReference type="HAMAP" id="MF_01106">
    <property type="entry name" value="ArgJ"/>
    <property type="match status" value="1"/>
</dbReference>
<dbReference type="GO" id="GO:0005737">
    <property type="term" value="C:cytoplasm"/>
    <property type="evidence" value="ECO:0007669"/>
    <property type="project" value="UniProtKB-SubCell"/>
</dbReference>
<evidence type="ECO:0000313" key="11">
    <source>
        <dbReference type="EMBL" id="AQQ08396.1"/>
    </source>
</evidence>
<evidence type="ECO:0000256" key="5">
    <source>
        <dbReference type="ARBA" id="ARBA00022571"/>
    </source>
</evidence>
<evidence type="ECO:0000313" key="12">
    <source>
        <dbReference type="Proteomes" id="UP000188273"/>
    </source>
</evidence>
<dbReference type="InterPro" id="IPR042195">
    <property type="entry name" value="ArgJ_beta_C"/>
</dbReference>
<evidence type="ECO:0000256" key="10">
    <source>
        <dbReference type="HAMAP-Rule" id="MF_01106"/>
    </source>
</evidence>
<evidence type="ECO:0000256" key="1">
    <source>
        <dbReference type="ARBA" id="ARBA00004496"/>
    </source>
</evidence>
<dbReference type="InterPro" id="IPR016117">
    <property type="entry name" value="ArgJ-like_dom_sf"/>
</dbReference>
<comment type="catalytic activity">
    <reaction evidence="10">
        <text>N(2)-acetyl-L-ornithine + L-glutamate = N-acetyl-L-glutamate + L-ornithine</text>
        <dbReference type="Rhea" id="RHEA:15349"/>
        <dbReference type="ChEBI" id="CHEBI:29985"/>
        <dbReference type="ChEBI" id="CHEBI:44337"/>
        <dbReference type="ChEBI" id="CHEBI:46911"/>
        <dbReference type="ChEBI" id="CHEBI:57805"/>
        <dbReference type="EC" id="2.3.1.35"/>
    </reaction>
</comment>
<feature type="binding site" evidence="10">
    <location>
        <position position="176"/>
    </location>
    <ligand>
        <name>substrate</name>
    </ligand>
</feature>
<feature type="active site" description="Nucleophile" evidence="10">
    <location>
        <position position="187"/>
    </location>
</feature>
<feature type="binding site" evidence="10">
    <location>
        <position position="274"/>
    </location>
    <ligand>
        <name>substrate</name>
    </ligand>
</feature>
<feature type="site" description="Involved in the stabilization of negative charge on the oxyanion by the formation of the oxyanion hole" evidence="10">
    <location>
        <position position="111"/>
    </location>
</feature>
<dbReference type="GO" id="GO:0004042">
    <property type="term" value="F:L-glutamate N-acetyltransferase activity"/>
    <property type="evidence" value="ECO:0007669"/>
    <property type="project" value="UniProtKB-UniRule"/>
</dbReference>
<keyword evidence="8 10" id="KW-0068">Autocatalytic cleavage</keyword>
<name>A0A1Q2HMF3_9BACT</name>
<keyword evidence="4 10" id="KW-0963">Cytoplasm</keyword>
<dbReference type="KEGG" id="pbu:L21SP3_00172"/>
<dbReference type="AlphaFoldDB" id="A0A1Q2HMF3"/>
<comment type="pathway">
    <text evidence="10">Amino-acid biosynthesis; L-arginine biosynthesis; N(2)-acetyl-L-ornithine from L-glutamate: step 1/4.</text>
</comment>
<dbReference type="Gene3D" id="3.10.20.340">
    <property type="entry name" value="ArgJ beta chain, C-terminal domain"/>
    <property type="match status" value="1"/>
</dbReference>
<evidence type="ECO:0000256" key="6">
    <source>
        <dbReference type="ARBA" id="ARBA00022605"/>
    </source>
</evidence>
<evidence type="ECO:0000256" key="2">
    <source>
        <dbReference type="ARBA" id="ARBA00006774"/>
    </source>
</evidence>
<protein>
    <recommendedName>
        <fullName evidence="10">Arginine biosynthesis bifunctional protein ArgJ</fullName>
    </recommendedName>
    <domain>
        <recommendedName>
            <fullName evidence="10">Glutamate N-acetyltransferase</fullName>
            <ecNumber evidence="10">2.3.1.35</ecNumber>
        </recommendedName>
        <alternativeName>
            <fullName evidence="10">Ornithine acetyltransferase</fullName>
            <shortName evidence="10">OATase</shortName>
        </alternativeName>
        <alternativeName>
            <fullName evidence="10">Ornithine transacetylase</fullName>
        </alternativeName>
    </domain>
    <domain>
        <recommendedName>
            <fullName evidence="10">Amino-acid acetyltransferase</fullName>
            <ecNumber evidence="10">2.3.1.1</ecNumber>
        </recommendedName>
        <alternativeName>
            <fullName evidence="10">N-acetylglutamate synthase</fullName>
            <shortName evidence="10">AGSase</shortName>
        </alternativeName>
    </domain>
    <component>
        <recommendedName>
            <fullName evidence="10">Arginine biosynthesis bifunctional protein ArgJ alpha chain</fullName>
        </recommendedName>
    </component>
    <component>
        <recommendedName>
            <fullName evidence="10">Arginine biosynthesis bifunctional protein ArgJ beta chain</fullName>
        </recommendedName>
    </component>
</protein>
<feature type="binding site" evidence="10">
    <location>
        <position position="401"/>
    </location>
    <ligand>
        <name>substrate</name>
    </ligand>
</feature>
<organism evidence="11 12">
    <name type="scientific">Sedimentisphaera cyanobacteriorum</name>
    <dbReference type="NCBI Taxonomy" id="1940790"/>
    <lineage>
        <taxon>Bacteria</taxon>
        <taxon>Pseudomonadati</taxon>
        <taxon>Planctomycetota</taxon>
        <taxon>Phycisphaerae</taxon>
        <taxon>Sedimentisphaerales</taxon>
        <taxon>Sedimentisphaeraceae</taxon>
        <taxon>Sedimentisphaera</taxon>
    </lineage>
</organism>
<dbReference type="SUPFAM" id="SSF56266">
    <property type="entry name" value="DmpA/ArgJ-like"/>
    <property type="match status" value="1"/>
</dbReference>
<feature type="chain" id="PRO_5023303813" description="Arginine biosynthesis bifunctional protein ArgJ beta chain" evidence="10">
    <location>
        <begin position="187"/>
        <end position="401"/>
    </location>
</feature>
<comment type="catalytic activity">
    <reaction evidence="10">
        <text>L-glutamate + acetyl-CoA = N-acetyl-L-glutamate + CoA + H(+)</text>
        <dbReference type="Rhea" id="RHEA:24292"/>
        <dbReference type="ChEBI" id="CHEBI:15378"/>
        <dbReference type="ChEBI" id="CHEBI:29985"/>
        <dbReference type="ChEBI" id="CHEBI:44337"/>
        <dbReference type="ChEBI" id="CHEBI:57287"/>
        <dbReference type="ChEBI" id="CHEBI:57288"/>
        <dbReference type="EC" id="2.3.1.1"/>
    </reaction>
</comment>
<dbReference type="FunFam" id="3.10.20.340:FF:000003">
    <property type="entry name" value="Arginine biosynthesis bifunctional protein ArgJ"/>
    <property type="match status" value="1"/>
</dbReference>
<dbReference type="Gene3D" id="3.60.70.12">
    <property type="entry name" value="L-amino peptidase D-ALA esterase/amidase"/>
    <property type="match status" value="1"/>
</dbReference>
<keyword evidence="12" id="KW-1185">Reference proteome</keyword>
<feature type="binding site" evidence="10">
    <location>
        <position position="150"/>
    </location>
    <ligand>
        <name>substrate</name>
    </ligand>
</feature>
<evidence type="ECO:0000256" key="7">
    <source>
        <dbReference type="ARBA" id="ARBA00022679"/>
    </source>
</evidence>
<keyword evidence="9 10" id="KW-0012">Acyltransferase</keyword>
<feature type="chain" id="PRO_5023303814" description="Arginine biosynthesis bifunctional protein ArgJ alpha chain" evidence="10">
    <location>
        <begin position="1"/>
        <end position="186"/>
    </location>
</feature>
<dbReference type="NCBIfam" id="NF003802">
    <property type="entry name" value="PRK05388.1"/>
    <property type="match status" value="1"/>
</dbReference>
<dbReference type="GO" id="GO:0004358">
    <property type="term" value="F:L-glutamate N-acetyltransferase activity, acting on acetyl-L-ornithine as donor"/>
    <property type="evidence" value="ECO:0007669"/>
    <property type="project" value="UniProtKB-UniRule"/>
</dbReference>
<comment type="pathway">
    <text evidence="10">Amino-acid biosynthesis; L-arginine biosynthesis; L-ornithine and N-acetyl-L-glutamate from L-glutamate and N(2)-acetyl-L-ornithine (cyclic): step 1/1.</text>
</comment>
<proteinExistence type="inferred from homology"/>
<evidence type="ECO:0000256" key="4">
    <source>
        <dbReference type="ARBA" id="ARBA00022490"/>
    </source>
</evidence>
<dbReference type="CDD" id="cd02152">
    <property type="entry name" value="OAT"/>
    <property type="match status" value="1"/>
</dbReference>
<feature type="binding site" evidence="10">
    <location>
        <position position="396"/>
    </location>
    <ligand>
        <name>substrate</name>
    </ligand>
</feature>
<feature type="site" description="Cleavage; by autolysis" evidence="10">
    <location>
        <begin position="186"/>
        <end position="187"/>
    </location>
</feature>
<dbReference type="GO" id="GO:0006592">
    <property type="term" value="P:ornithine biosynthetic process"/>
    <property type="evidence" value="ECO:0007669"/>
    <property type="project" value="TreeGrafter"/>
</dbReference>
<evidence type="ECO:0000256" key="8">
    <source>
        <dbReference type="ARBA" id="ARBA00022813"/>
    </source>
</evidence>
<gene>
    <name evidence="10 11" type="primary">argJ</name>
    <name evidence="11" type="ORF">L21SP3_00172</name>
</gene>
<comment type="function">
    <text evidence="10">Catalyzes two activities which are involved in the cyclic version of arginine biosynthesis: the synthesis of N-acetylglutamate from glutamate and acetyl-CoA as the acetyl donor, and of ornithine by transacetylation between N(2)-acetylornithine and glutamate.</text>
</comment>
<evidence type="ECO:0000256" key="3">
    <source>
        <dbReference type="ARBA" id="ARBA00011475"/>
    </source>
</evidence>
<comment type="subunit">
    <text evidence="3 10">Heterotetramer of two alpha and two beta chains.</text>
</comment>
<feature type="site" description="Involved in the stabilization of negative charge on the oxyanion by the formation of the oxyanion hole" evidence="10">
    <location>
        <position position="112"/>
    </location>
</feature>
<dbReference type="STRING" id="1940790.L21SP3_00172"/>
<keyword evidence="7 10" id="KW-0808">Transferase</keyword>
<comment type="subcellular location">
    <subcellularLocation>
        <location evidence="1 10">Cytoplasm</location>
    </subcellularLocation>
</comment>
<reference evidence="12" key="1">
    <citation type="submission" date="2017-02" db="EMBL/GenBank/DDBJ databases">
        <title>Comparative genomics and description of representatives of a novel lineage of planctomycetes thriving in anoxic sediments.</title>
        <authorList>
            <person name="Spring S."/>
            <person name="Bunk B."/>
            <person name="Sproer C."/>
            <person name="Klenk H.-P."/>
        </authorList>
    </citation>
    <scope>NUCLEOTIDE SEQUENCE [LARGE SCALE GENOMIC DNA]</scope>
    <source>
        <strain evidence="12">L21-RPul-D3</strain>
    </source>
</reference>
<dbReference type="EC" id="2.3.1.1" evidence="10"/>
<dbReference type="PANTHER" id="PTHR23100:SF0">
    <property type="entry name" value="ARGININE BIOSYNTHESIS BIFUNCTIONAL PROTEIN ARGJ, MITOCHONDRIAL"/>
    <property type="match status" value="1"/>
</dbReference>
<sequence length="401" mass="41770">MKKHGLTAPAGFLASGVSAGIKDSGSKDLGMISCPEGAKAAGVFTTNAVVSAAVEVCRENLACARCFGVVVNSGNANACTGKKGLSDARSMCREAGKALKAEESSILAASTGIIGQHLPMQKVRCGIKASADSLSQSQKAGRDFAESILTTDTAAKQYSETVRLSGKDVTIAGAIKGAGMIAPNMATTLCFLTTDVAISKTLLQRALKEAAGESLNKLTVDGHQSTNDTALILASGKAGNAGINKAGSQDYKKFLKTLLSVCRNLTRQMALDAEGASKIFKVAVSGAASKKDARKAARAVANYDLVKCAVNGSDPNWGRIICAIGSCGAKVNVDNITCRLDRLTVFRGGRPVKFDKKRAEEIVSQKEHTISIDLGAGSSSDFCWGCDLSKKYVEINADYHT</sequence>
<dbReference type="Pfam" id="PF01960">
    <property type="entry name" value="ArgJ"/>
    <property type="match status" value="1"/>
</dbReference>
<dbReference type="FunFam" id="3.60.70.12:FF:000001">
    <property type="entry name" value="Arginine biosynthesis bifunctional protein ArgJ, chloroplastic"/>
    <property type="match status" value="1"/>
</dbReference>
<accession>A0A1Q2HMF3</accession>
<dbReference type="EC" id="2.3.1.35" evidence="10"/>
<feature type="binding site" evidence="10">
    <location>
        <position position="187"/>
    </location>
    <ligand>
        <name>substrate</name>
    </ligand>
</feature>
<comment type="similarity">
    <text evidence="2 10">Belongs to the ArgJ family.</text>
</comment>
<dbReference type="InterPro" id="IPR002813">
    <property type="entry name" value="Arg_biosynth_ArgJ"/>
</dbReference>
<evidence type="ECO:0000256" key="9">
    <source>
        <dbReference type="ARBA" id="ARBA00023315"/>
    </source>
</evidence>
<keyword evidence="10" id="KW-0511">Multifunctional enzyme</keyword>
<dbReference type="Proteomes" id="UP000188273">
    <property type="component" value="Chromosome"/>
</dbReference>
<keyword evidence="5 10" id="KW-0055">Arginine biosynthesis</keyword>
<dbReference type="PANTHER" id="PTHR23100">
    <property type="entry name" value="ARGININE BIOSYNTHESIS BIFUNCTIONAL PROTEIN ARGJ"/>
    <property type="match status" value="1"/>
</dbReference>
<dbReference type="GO" id="GO:0006526">
    <property type="term" value="P:L-arginine biosynthetic process"/>
    <property type="evidence" value="ECO:0007669"/>
    <property type="project" value="UniProtKB-UniRule"/>
</dbReference>
<dbReference type="EMBL" id="CP019633">
    <property type="protein sequence ID" value="AQQ08396.1"/>
    <property type="molecule type" value="Genomic_DNA"/>
</dbReference>
<keyword evidence="6 10" id="KW-0028">Amino-acid biosynthesis</keyword>
<dbReference type="UniPathway" id="UPA00068">
    <property type="reaction ID" value="UER00106"/>
</dbReference>
<dbReference type="NCBIfam" id="TIGR00120">
    <property type="entry name" value="ArgJ"/>
    <property type="match status" value="1"/>
</dbReference>